<dbReference type="Proteomes" id="UP001432027">
    <property type="component" value="Unassembled WGS sequence"/>
</dbReference>
<sequence>LLVFLTSSMQSSDSCVPTSPTTTPPPPLACANCANSLVALTGVLPPTYNDEYLLTNGCLEWVMDCGPDATGTWTVNGDPANTVFGPGTIFLECDTDGLSWYEFYSGVTTTQIACSVPPCVQCAQTQIARPGAAWEDLTFHDYSSGCDQWSLLCNSATSTILLNGGAVPPIGPTAFAELVVTCDATGTAWVDGAGNTITSAECVPPPACQMCPESLITQLGSTFEDTTQHNIVGGCDQWSLSCTVTAISRIILNGGTVTGIP</sequence>
<dbReference type="EMBL" id="BTSX01000001">
    <property type="protein sequence ID" value="GMS81717.1"/>
    <property type="molecule type" value="Genomic_DNA"/>
</dbReference>
<keyword evidence="2" id="KW-1185">Reference proteome</keyword>
<evidence type="ECO:0000313" key="2">
    <source>
        <dbReference type="Proteomes" id="UP001432027"/>
    </source>
</evidence>
<comment type="caution">
    <text evidence="1">The sequence shown here is derived from an EMBL/GenBank/DDBJ whole genome shotgun (WGS) entry which is preliminary data.</text>
</comment>
<organism evidence="1 2">
    <name type="scientific">Pristionchus entomophagus</name>
    <dbReference type="NCBI Taxonomy" id="358040"/>
    <lineage>
        <taxon>Eukaryota</taxon>
        <taxon>Metazoa</taxon>
        <taxon>Ecdysozoa</taxon>
        <taxon>Nematoda</taxon>
        <taxon>Chromadorea</taxon>
        <taxon>Rhabditida</taxon>
        <taxon>Rhabditina</taxon>
        <taxon>Diplogasteromorpha</taxon>
        <taxon>Diplogasteroidea</taxon>
        <taxon>Neodiplogasteridae</taxon>
        <taxon>Pristionchus</taxon>
    </lineage>
</organism>
<accession>A0AAV5SEB5</accession>
<feature type="non-terminal residue" evidence="1">
    <location>
        <position position="261"/>
    </location>
</feature>
<dbReference type="AlphaFoldDB" id="A0AAV5SEB5"/>
<reference evidence="1" key="1">
    <citation type="submission" date="2023-10" db="EMBL/GenBank/DDBJ databases">
        <title>Genome assembly of Pristionchus species.</title>
        <authorList>
            <person name="Yoshida K."/>
            <person name="Sommer R.J."/>
        </authorList>
    </citation>
    <scope>NUCLEOTIDE SEQUENCE</scope>
    <source>
        <strain evidence="1">RS0144</strain>
    </source>
</reference>
<gene>
    <name evidence="1" type="ORF">PENTCL1PPCAC_3892</name>
</gene>
<evidence type="ECO:0000313" key="1">
    <source>
        <dbReference type="EMBL" id="GMS81717.1"/>
    </source>
</evidence>
<feature type="non-terminal residue" evidence="1">
    <location>
        <position position="1"/>
    </location>
</feature>
<dbReference type="PANTHER" id="PTHR21629">
    <property type="entry name" value="C6 DOMAIN-CONTAINING PROTEIN"/>
    <property type="match status" value="1"/>
</dbReference>
<name>A0AAV5SEB5_9BILA</name>
<protein>
    <recommendedName>
        <fullName evidence="3">C6 domain-containing protein</fullName>
    </recommendedName>
</protein>
<dbReference type="PANTHER" id="PTHR21629:SF5">
    <property type="entry name" value="C6 DOMAIN-CONTAINING PROTEIN"/>
    <property type="match status" value="1"/>
</dbReference>
<evidence type="ECO:0008006" key="3">
    <source>
        <dbReference type="Google" id="ProtNLM"/>
    </source>
</evidence>
<proteinExistence type="predicted"/>